<evidence type="ECO:0000313" key="2">
    <source>
        <dbReference type="Proteomes" id="UP001295794"/>
    </source>
</evidence>
<comment type="caution">
    <text evidence="1">The sequence shown here is derived from an EMBL/GenBank/DDBJ whole genome shotgun (WGS) entry which is preliminary data.</text>
</comment>
<protein>
    <recommendedName>
        <fullName evidence="3">HNH nuclease domain-containing protein</fullName>
    </recommendedName>
</protein>
<dbReference type="Proteomes" id="UP001295794">
    <property type="component" value="Unassembled WGS sequence"/>
</dbReference>
<dbReference type="EMBL" id="CAVNYO010000035">
    <property type="protein sequence ID" value="CAK5263181.1"/>
    <property type="molecule type" value="Genomic_DNA"/>
</dbReference>
<evidence type="ECO:0000313" key="1">
    <source>
        <dbReference type="EMBL" id="CAK5263181.1"/>
    </source>
</evidence>
<evidence type="ECO:0008006" key="3">
    <source>
        <dbReference type="Google" id="ProtNLM"/>
    </source>
</evidence>
<reference evidence="1" key="1">
    <citation type="submission" date="2023-11" db="EMBL/GenBank/DDBJ databases">
        <authorList>
            <person name="De Vega J J."/>
            <person name="De Vega J J."/>
        </authorList>
    </citation>
    <scope>NUCLEOTIDE SEQUENCE</scope>
</reference>
<sequence>MIYPQIPRLGQSWPLPPANEIGLDPRGVSAWHLLLSAESAALALPKSTAMYKDKVVAVRLIGWFIKDFWEHSQSAGYARLCKEVFSCNVPMAPEDAVGVDLCNEKIFTMGLDLRNQLLRVFYAATDRIPTPSAHASRPSYEEHRARILSDIANVEPGEGRTRSQAKADALLRDGYKCVLTGLYDKDILQAIPELQAKASAEGASQIGTRVVHLFSTAAQSNPDYATSALAILKLFGLGSVVQNLLGKRANNLFNVMTMCMNLQVDFDHLAFWFEAVPGQEHTYNVVARNPQTFFGQTPTPLRQVKFRVDADAERDAAGIEVPVRLDLPDPQLIAIRAACARVAAMSGAADQFLQIYKDRDEDELGTLADSESAVYLLDSLLQTISARS</sequence>
<gene>
    <name evidence="1" type="ORF">MYCIT1_LOCUS2479</name>
</gene>
<dbReference type="AlphaFoldDB" id="A0AAD2GT66"/>
<keyword evidence="2" id="KW-1185">Reference proteome</keyword>
<proteinExistence type="predicted"/>
<accession>A0AAD2GT66</accession>
<organism evidence="1 2">
    <name type="scientific">Mycena citricolor</name>
    <dbReference type="NCBI Taxonomy" id="2018698"/>
    <lineage>
        <taxon>Eukaryota</taxon>
        <taxon>Fungi</taxon>
        <taxon>Dikarya</taxon>
        <taxon>Basidiomycota</taxon>
        <taxon>Agaricomycotina</taxon>
        <taxon>Agaricomycetes</taxon>
        <taxon>Agaricomycetidae</taxon>
        <taxon>Agaricales</taxon>
        <taxon>Marasmiineae</taxon>
        <taxon>Mycenaceae</taxon>
        <taxon>Mycena</taxon>
    </lineage>
</organism>
<name>A0AAD2GT66_9AGAR</name>